<evidence type="ECO:0000313" key="3">
    <source>
        <dbReference type="Proteomes" id="UP000272025"/>
    </source>
</evidence>
<dbReference type="GeneID" id="39583651"/>
<sequence length="172" mass="19105">MKGRGALTFTCAWNVERRNKDTPPPGHAKTTDLNAQIVQRFLQHQIVPKIPPAGSSLLVPRSLTRRPHVFVRWFITPLARLGYKDLKVTTTQYTAYFGPHPHRSTYGPWEHECPTWKVDEPGNTSSQPSVPINSPKWRGGLVNSFAAPVTDWGDSNSPRGEKEGGGNLIVAV</sequence>
<feature type="region of interest" description="Disordered" evidence="1">
    <location>
        <begin position="148"/>
        <end position="172"/>
    </location>
</feature>
<keyword evidence="3" id="KW-1185">Reference proteome</keyword>
<accession>A0A3N2PLJ5</accession>
<dbReference type="Proteomes" id="UP000272025">
    <property type="component" value="Unassembled WGS sequence"/>
</dbReference>
<reference evidence="2 3" key="1">
    <citation type="journal article" date="2018" name="Mol. Ecol.">
        <title>The obligate alkalophilic soda-lake fungus Sodiomyces alkalinus has shifted to a protein diet.</title>
        <authorList>
            <person name="Grum-Grzhimaylo A.A."/>
            <person name="Falkoski D.L."/>
            <person name="van den Heuvel J."/>
            <person name="Valero-Jimenez C.A."/>
            <person name="Min B."/>
            <person name="Choi I.G."/>
            <person name="Lipzen A."/>
            <person name="Daum C.G."/>
            <person name="Aanen D.K."/>
            <person name="Tsang A."/>
            <person name="Henrissat B."/>
            <person name="Bilanenko E.N."/>
            <person name="de Vries R.P."/>
            <person name="van Kan J.A.L."/>
            <person name="Grigoriev I.V."/>
            <person name="Debets A.J.M."/>
        </authorList>
    </citation>
    <scope>NUCLEOTIDE SEQUENCE [LARGE SCALE GENOMIC DNA]</scope>
    <source>
        <strain evidence="2 3">F11</strain>
    </source>
</reference>
<proteinExistence type="predicted"/>
<name>A0A3N2PLJ5_SODAK</name>
<dbReference type="AlphaFoldDB" id="A0A3N2PLJ5"/>
<dbReference type="EMBL" id="ML119061">
    <property type="protein sequence ID" value="ROT35405.1"/>
    <property type="molecule type" value="Genomic_DNA"/>
</dbReference>
<evidence type="ECO:0000313" key="2">
    <source>
        <dbReference type="EMBL" id="ROT35405.1"/>
    </source>
</evidence>
<dbReference type="RefSeq" id="XP_028463211.1">
    <property type="nucleotide sequence ID" value="XM_028615174.1"/>
</dbReference>
<gene>
    <name evidence="2" type="ORF">SODALDRAFT_381567</name>
</gene>
<organism evidence="2 3">
    <name type="scientific">Sodiomyces alkalinus (strain CBS 110278 / VKM F-3762 / F11)</name>
    <name type="common">Alkaliphilic filamentous fungus</name>
    <dbReference type="NCBI Taxonomy" id="1314773"/>
    <lineage>
        <taxon>Eukaryota</taxon>
        <taxon>Fungi</taxon>
        <taxon>Dikarya</taxon>
        <taxon>Ascomycota</taxon>
        <taxon>Pezizomycotina</taxon>
        <taxon>Sordariomycetes</taxon>
        <taxon>Hypocreomycetidae</taxon>
        <taxon>Glomerellales</taxon>
        <taxon>Plectosphaerellaceae</taxon>
        <taxon>Sodiomyces</taxon>
    </lineage>
</organism>
<protein>
    <submittedName>
        <fullName evidence="2">Uncharacterized protein</fullName>
    </submittedName>
</protein>
<evidence type="ECO:0000256" key="1">
    <source>
        <dbReference type="SAM" id="MobiDB-lite"/>
    </source>
</evidence>